<dbReference type="GO" id="GO:0031177">
    <property type="term" value="F:phosphopantetheine binding"/>
    <property type="evidence" value="ECO:0007669"/>
    <property type="project" value="TreeGrafter"/>
</dbReference>
<dbReference type="Gene3D" id="3.30.300.30">
    <property type="match status" value="1"/>
</dbReference>
<dbReference type="InterPro" id="IPR023213">
    <property type="entry name" value="CAT-like_dom_sf"/>
</dbReference>
<keyword evidence="7" id="KW-1185">Reference proteome</keyword>
<dbReference type="Gene3D" id="3.30.559.30">
    <property type="entry name" value="Nonribosomal peptide synthetase, condensation domain"/>
    <property type="match status" value="2"/>
</dbReference>
<dbReference type="Gene3D" id="3.40.50.12780">
    <property type="entry name" value="N-terminal domain of ligase-like"/>
    <property type="match status" value="1"/>
</dbReference>
<evidence type="ECO:0000256" key="1">
    <source>
        <dbReference type="ARBA" id="ARBA00001957"/>
    </source>
</evidence>
<dbReference type="NCBIfam" id="TIGR01720">
    <property type="entry name" value="NRPS-para261"/>
    <property type="match status" value="1"/>
</dbReference>
<dbReference type="PROSITE" id="PS50075">
    <property type="entry name" value="CARRIER"/>
    <property type="match status" value="1"/>
</dbReference>
<evidence type="ECO:0000256" key="3">
    <source>
        <dbReference type="ARBA" id="ARBA00022553"/>
    </source>
</evidence>
<dbReference type="SUPFAM" id="SSF47336">
    <property type="entry name" value="ACP-like"/>
    <property type="match status" value="1"/>
</dbReference>
<dbReference type="InterPro" id="IPR001242">
    <property type="entry name" value="Condensation_dom"/>
</dbReference>
<dbReference type="CDD" id="cd19543">
    <property type="entry name" value="DCL_NRPS"/>
    <property type="match status" value="1"/>
</dbReference>
<dbReference type="Pfam" id="PF00501">
    <property type="entry name" value="AMP-binding"/>
    <property type="match status" value="1"/>
</dbReference>
<dbReference type="SUPFAM" id="SSF52777">
    <property type="entry name" value="CoA-dependent acyltransferases"/>
    <property type="match status" value="4"/>
</dbReference>
<dbReference type="Pfam" id="PF00550">
    <property type="entry name" value="PP-binding"/>
    <property type="match status" value="1"/>
</dbReference>
<dbReference type="PROSITE" id="PS00012">
    <property type="entry name" value="PHOSPHOPANTETHEINE"/>
    <property type="match status" value="1"/>
</dbReference>
<name>A0A518F194_9BACT</name>
<reference evidence="6 7" key="1">
    <citation type="submission" date="2019-02" db="EMBL/GenBank/DDBJ databases">
        <title>Deep-cultivation of Planctomycetes and their phenomic and genomic characterization uncovers novel biology.</title>
        <authorList>
            <person name="Wiegand S."/>
            <person name="Jogler M."/>
            <person name="Boedeker C."/>
            <person name="Pinto D."/>
            <person name="Vollmers J."/>
            <person name="Rivas-Marin E."/>
            <person name="Kohn T."/>
            <person name="Peeters S.H."/>
            <person name="Heuer A."/>
            <person name="Rast P."/>
            <person name="Oberbeckmann S."/>
            <person name="Bunk B."/>
            <person name="Jeske O."/>
            <person name="Meyerdierks A."/>
            <person name="Storesund J.E."/>
            <person name="Kallscheuer N."/>
            <person name="Luecker S."/>
            <person name="Lage O.M."/>
            <person name="Pohl T."/>
            <person name="Merkel B.J."/>
            <person name="Hornburger P."/>
            <person name="Mueller R.-W."/>
            <person name="Bruemmer F."/>
            <person name="Labrenz M."/>
            <person name="Spormann A.M."/>
            <person name="Op den Camp H."/>
            <person name="Overmann J."/>
            <person name="Amann R."/>
            <person name="Jetten M.S.M."/>
            <person name="Mascher T."/>
            <person name="Medema M.H."/>
            <person name="Devos D.P."/>
            <person name="Kaster A.-K."/>
            <person name="Ovreas L."/>
            <person name="Rohde M."/>
            <person name="Galperin M.Y."/>
            <person name="Jogler C."/>
        </authorList>
    </citation>
    <scope>NUCLEOTIDE SEQUENCE [LARGE SCALE GENOMIC DNA]</scope>
    <source>
        <strain evidence="6 7">Poly30</strain>
    </source>
</reference>
<dbReference type="PROSITE" id="PS00455">
    <property type="entry name" value="AMP_BINDING"/>
    <property type="match status" value="1"/>
</dbReference>
<dbReference type="Pfam" id="PF00668">
    <property type="entry name" value="Condensation"/>
    <property type="match status" value="2"/>
</dbReference>
<feature type="domain" description="Carrier" evidence="5">
    <location>
        <begin position="966"/>
        <end position="1040"/>
    </location>
</feature>
<dbReference type="InterPro" id="IPR010071">
    <property type="entry name" value="AA_adenyl_dom"/>
</dbReference>
<dbReference type="Pfam" id="PF13193">
    <property type="entry name" value="AMP-binding_C"/>
    <property type="match status" value="1"/>
</dbReference>
<keyword evidence="2" id="KW-0596">Phosphopantetheine</keyword>
<accession>A0A518F194</accession>
<keyword evidence="3" id="KW-0597">Phosphoprotein</keyword>
<keyword evidence="4" id="KW-0677">Repeat</keyword>
<dbReference type="GO" id="GO:0044550">
    <property type="term" value="P:secondary metabolite biosynthetic process"/>
    <property type="evidence" value="ECO:0007669"/>
    <property type="project" value="TreeGrafter"/>
</dbReference>
<dbReference type="PANTHER" id="PTHR45527">
    <property type="entry name" value="NONRIBOSOMAL PEPTIDE SYNTHETASE"/>
    <property type="match status" value="1"/>
</dbReference>
<dbReference type="Proteomes" id="UP000320390">
    <property type="component" value="Chromosome"/>
</dbReference>
<dbReference type="InterPro" id="IPR009081">
    <property type="entry name" value="PP-bd_ACP"/>
</dbReference>
<organism evidence="6 7">
    <name type="scientific">Saltatorellus ferox</name>
    <dbReference type="NCBI Taxonomy" id="2528018"/>
    <lineage>
        <taxon>Bacteria</taxon>
        <taxon>Pseudomonadati</taxon>
        <taxon>Planctomycetota</taxon>
        <taxon>Planctomycetia</taxon>
        <taxon>Planctomycetia incertae sedis</taxon>
        <taxon>Saltatorellus</taxon>
    </lineage>
</organism>
<dbReference type="PANTHER" id="PTHR45527:SF1">
    <property type="entry name" value="FATTY ACID SYNTHASE"/>
    <property type="match status" value="1"/>
</dbReference>
<dbReference type="InterPro" id="IPR010060">
    <property type="entry name" value="NRPS_synth"/>
</dbReference>
<dbReference type="InterPro" id="IPR000873">
    <property type="entry name" value="AMP-dep_synth/lig_dom"/>
</dbReference>
<dbReference type="GO" id="GO:0005737">
    <property type="term" value="C:cytoplasm"/>
    <property type="evidence" value="ECO:0007669"/>
    <property type="project" value="TreeGrafter"/>
</dbReference>
<comment type="cofactor">
    <cofactor evidence="1">
        <name>pantetheine 4'-phosphate</name>
        <dbReference type="ChEBI" id="CHEBI:47942"/>
    </cofactor>
</comment>
<dbReference type="InterPro" id="IPR025110">
    <property type="entry name" value="AMP-bd_C"/>
</dbReference>
<gene>
    <name evidence="6" type="primary">lgrD_2</name>
    <name evidence="6" type="ORF">Poly30_56730</name>
</gene>
<dbReference type="Gene3D" id="3.30.559.10">
    <property type="entry name" value="Chloramphenicol acetyltransferase-like domain"/>
    <property type="match status" value="2"/>
</dbReference>
<dbReference type="CDD" id="cd05930">
    <property type="entry name" value="A_NRPS"/>
    <property type="match status" value="1"/>
</dbReference>
<dbReference type="InterPro" id="IPR020845">
    <property type="entry name" value="AMP-binding_CS"/>
</dbReference>
<evidence type="ECO:0000313" key="7">
    <source>
        <dbReference type="Proteomes" id="UP000320390"/>
    </source>
</evidence>
<dbReference type="NCBIfam" id="TIGR01733">
    <property type="entry name" value="AA-adenyl-dom"/>
    <property type="match status" value="1"/>
</dbReference>
<proteinExistence type="predicted"/>
<dbReference type="RefSeq" id="WP_145205730.1">
    <property type="nucleotide sequence ID" value="NZ_CP036434.1"/>
</dbReference>
<sequence length="1536" mass="165663">MASAPNVESVYRLTSTQEGILFHAVQDEASGLYLQQFTAVLVGELDVERFRRAWDDTVARHPALRALFTWKKRPHPLQVVRRTVELPLEIREDAALLEEGRALHLFLEVDRRRGLALEAAPVMRLTLVPGGGHRHRLVWTFHHIALDGWSMRVVLREVFQRYEGTPPEAPAPSHETFVDWLATRSDEDALAFWRAHLSGFDEPTRLAVAAPRDSVRSAQSHAEHTLRLSREGTDALVKAARASRVTLNVVLRAAWALTLSRFSGTDDVVFGATVAGRPPEIPGIEEIVGMFIHTVPVRAKIDWSAPASEWCARLQRDQLDAQPHETTSLAAIQRASEVPQGTPLFETLLVMENHAVAEEAAERSLRVEGARYLERSHYPLALLVVPGEDLELILVRDRWKVSEEVAGELLVFVESVLGRFALRPERPVAELVELPSFERERLVRWSRSGRPAALTAAVDVLERIAAAAHREPEALALRCPGAPLGSVSYRALAGRTQAIAAGLSRLGVKPGDLVGVRLPRGLEAVATILGVMWLGAAYVPIDPEAPEARVAAIASAVPLRMTVGIGGIEPEQLSSAGAGDVPPRHAGGSSLAYVLFTSGTTGAPKGVEITRDALARSTAARDAFYGEEPERFLLLSPLHFDSSVAGLFWTLCTGRALVLPVPGEQRDARRIVQLIRTERVTHTLLLPSLYEVVLETAEGSDLDSLATVIVAGEACSGALVSAHLSGHLGHPRGRARLVNEYGPTEATVWATAMELTRPDAVDPVPIGAPIGEVRTYVLDGRLEPVPTGVSGELYLGGPTLARGYTGDVELSSARFVESAPLDPRGAPERLYRTGDRVRWDEEGRLVFLGRVDRQVKIRGQRIELGEVEAALVALPGVREAVVVAALGPGGQKQLVAFVSGPGAERAEHDAEGLAEKLTGAMRPRAIVALDSFPLTPSGKVDHPALGVRAADVLLEAPAVDASVGRPPTDDVEARLLMIWREVLGIEDIAVDQDFYGLGGDSLTSIRLVARAHKAGIAVELAEFAADPTIEGMARAASVSVKSAASAARSAGAASGRLPLTPVQSWFFALDLPERHHWNQAIRIGGSHDGEPEKVVERLTAALRRLPERHDALRLRFERDGDRWLQRVDSVEEAEGRASVVSVDLRGVPEEQRDALELREANAAHRGFDLKAGRLFGARICVTESGWRLLLVAHHLIVDAVSWSVLVDEIRGDSGVKPVAASRADSIAGASYRDWVEALKARADSQELKAEADYWLGLGRAQEAREATEASDAGSVASERALLSTLEPDLSEALATGIHDAYGTRPREILLAALSRALARWSGTLRHVVDIEGHGREAEAAGAAQLDVSSTVGWLTSVWPLALEEDAAPGPETLGASIRATKERLRAVPGNGLGFGLLAHTTEDPELRRRIAGIGARGLLFNYLGQIGSGDGAGSPMAAIADPQTGSARSTAGRRAYPLELNAWIEDSSLHLRWSFSDECHGAAQIEALNDRFLEELRGLIHHCQDPEAGAFTPSDFPLAGVDQAELDRIARLLGGG</sequence>
<dbReference type="InterPro" id="IPR042099">
    <property type="entry name" value="ANL_N_sf"/>
</dbReference>
<protein>
    <submittedName>
        <fullName evidence="6">Linear gramicidin synthase subunit D</fullName>
    </submittedName>
</protein>
<dbReference type="GO" id="GO:0043041">
    <property type="term" value="P:amino acid activation for nonribosomal peptide biosynthetic process"/>
    <property type="evidence" value="ECO:0007669"/>
    <property type="project" value="TreeGrafter"/>
</dbReference>
<evidence type="ECO:0000256" key="4">
    <source>
        <dbReference type="ARBA" id="ARBA00022737"/>
    </source>
</evidence>
<dbReference type="OrthoDB" id="9778383at2"/>
<dbReference type="EMBL" id="CP036434">
    <property type="protein sequence ID" value="QDV10111.1"/>
    <property type="molecule type" value="Genomic_DNA"/>
</dbReference>
<dbReference type="InterPro" id="IPR036736">
    <property type="entry name" value="ACP-like_sf"/>
</dbReference>
<dbReference type="GO" id="GO:0003824">
    <property type="term" value="F:catalytic activity"/>
    <property type="evidence" value="ECO:0007669"/>
    <property type="project" value="InterPro"/>
</dbReference>
<evidence type="ECO:0000259" key="5">
    <source>
        <dbReference type="PROSITE" id="PS50075"/>
    </source>
</evidence>
<dbReference type="SUPFAM" id="SSF56801">
    <property type="entry name" value="Acetyl-CoA synthetase-like"/>
    <property type="match status" value="1"/>
</dbReference>
<evidence type="ECO:0000256" key="2">
    <source>
        <dbReference type="ARBA" id="ARBA00022450"/>
    </source>
</evidence>
<dbReference type="InterPro" id="IPR006162">
    <property type="entry name" value="Ppantetheine_attach_site"/>
</dbReference>
<evidence type="ECO:0000313" key="6">
    <source>
        <dbReference type="EMBL" id="QDV10111.1"/>
    </source>
</evidence>
<dbReference type="InterPro" id="IPR045851">
    <property type="entry name" value="AMP-bd_C_sf"/>
</dbReference>
<dbReference type="Gene3D" id="1.10.1200.10">
    <property type="entry name" value="ACP-like"/>
    <property type="match status" value="1"/>
</dbReference>